<gene>
    <name evidence="1" type="ORF">LMH87_010771</name>
</gene>
<dbReference type="Proteomes" id="UP001144673">
    <property type="component" value="Chromosome 4"/>
</dbReference>
<dbReference type="AlphaFoldDB" id="A0A9W8QA01"/>
<name>A0A9W8QA01_AKAMU</name>
<comment type="caution">
    <text evidence="1">The sequence shown here is derived from an EMBL/GenBank/DDBJ whole genome shotgun (WGS) entry which is preliminary data.</text>
</comment>
<sequence>MHGDGNGRAELNELCIHDDKCKMNDGNIGRLKQKRSSKWQIDKTDALSVVYSANLQPAVRASTVLVYPASPVALSDLPDVAHLMHARDETDIGLHCATT</sequence>
<accession>A0A9W8QA01</accession>
<reference evidence="1" key="1">
    <citation type="journal article" date="2023" name="Access Microbiol">
        <title>De-novo genome assembly for Akanthomyces muscarius, a biocontrol agent of insect agricultural pests.</title>
        <authorList>
            <person name="Erdos Z."/>
            <person name="Studholme D.J."/>
            <person name="Raymond B."/>
            <person name="Sharma M."/>
        </authorList>
    </citation>
    <scope>NUCLEOTIDE SEQUENCE</scope>
    <source>
        <strain evidence="1">Ve6</strain>
    </source>
</reference>
<dbReference type="EMBL" id="JAJHUN010000009">
    <property type="protein sequence ID" value="KAJ4150002.1"/>
    <property type="molecule type" value="Genomic_DNA"/>
</dbReference>
<organism evidence="1 2">
    <name type="scientific">Akanthomyces muscarius</name>
    <name type="common">Entomopathogenic fungus</name>
    <name type="synonym">Lecanicillium muscarium</name>
    <dbReference type="NCBI Taxonomy" id="2231603"/>
    <lineage>
        <taxon>Eukaryota</taxon>
        <taxon>Fungi</taxon>
        <taxon>Dikarya</taxon>
        <taxon>Ascomycota</taxon>
        <taxon>Pezizomycotina</taxon>
        <taxon>Sordariomycetes</taxon>
        <taxon>Hypocreomycetidae</taxon>
        <taxon>Hypocreales</taxon>
        <taxon>Cordycipitaceae</taxon>
        <taxon>Akanthomyces</taxon>
    </lineage>
</organism>
<evidence type="ECO:0000313" key="1">
    <source>
        <dbReference type="EMBL" id="KAJ4150002.1"/>
    </source>
</evidence>
<evidence type="ECO:0000313" key="2">
    <source>
        <dbReference type="Proteomes" id="UP001144673"/>
    </source>
</evidence>
<protein>
    <submittedName>
        <fullName evidence="1">Uncharacterized protein</fullName>
    </submittedName>
</protein>
<dbReference type="RefSeq" id="XP_056051716.1">
    <property type="nucleotide sequence ID" value="XM_056199803.1"/>
</dbReference>
<dbReference type="GeneID" id="80897930"/>
<proteinExistence type="predicted"/>
<keyword evidence="2" id="KW-1185">Reference proteome</keyword>
<dbReference type="KEGG" id="amus:LMH87_010771"/>